<feature type="compositionally biased region" description="Polar residues" evidence="1">
    <location>
        <begin position="60"/>
        <end position="69"/>
    </location>
</feature>
<dbReference type="Proteomes" id="UP001163046">
    <property type="component" value="Unassembled WGS sequence"/>
</dbReference>
<keyword evidence="4" id="KW-1185">Reference proteome</keyword>
<keyword evidence="2" id="KW-0812">Transmembrane</keyword>
<accession>A0A9W9YUX3</accession>
<gene>
    <name evidence="3" type="ORF">OS493_005391</name>
</gene>
<sequence length="103" mass="11527">MLVASIIFNNIYSATVEWLPGFCYFLMSGMFIIPIFLLVWLYVLERRSNPYEAMDTVVQSPDMESSLNNDEGLADPPSSGSQYGSQGTNDYTNPDSVIKAEEI</sequence>
<feature type="transmembrane region" description="Helical" evidence="2">
    <location>
        <begin position="18"/>
        <end position="44"/>
    </location>
</feature>
<proteinExistence type="predicted"/>
<feature type="compositionally biased region" description="Low complexity" evidence="1">
    <location>
        <begin position="78"/>
        <end position="87"/>
    </location>
</feature>
<comment type="caution">
    <text evidence="3">The sequence shown here is derived from an EMBL/GenBank/DDBJ whole genome shotgun (WGS) entry which is preliminary data.</text>
</comment>
<dbReference type="OrthoDB" id="3026777at2759"/>
<evidence type="ECO:0000313" key="3">
    <source>
        <dbReference type="EMBL" id="KAJ7365288.1"/>
    </source>
</evidence>
<name>A0A9W9YUX3_9CNID</name>
<keyword evidence="2" id="KW-0472">Membrane</keyword>
<reference evidence="3" key="1">
    <citation type="submission" date="2023-01" db="EMBL/GenBank/DDBJ databases">
        <title>Genome assembly of the deep-sea coral Lophelia pertusa.</title>
        <authorList>
            <person name="Herrera S."/>
            <person name="Cordes E."/>
        </authorList>
    </citation>
    <scope>NUCLEOTIDE SEQUENCE</scope>
    <source>
        <strain evidence="3">USNM1676648</strain>
        <tissue evidence="3">Polyp</tissue>
    </source>
</reference>
<keyword evidence="2" id="KW-1133">Transmembrane helix</keyword>
<organism evidence="3 4">
    <name type="scientific">Desmophyllum pertusum</name>
    <dbReference type="NCBI Taxonomy" id="174260"/>
    <lineage>
        <taxon>Eukaryota</taxon>
        <taxon>Metazoa</taxon>
        <taxon>Cnidaria</taxon>
        <taxon>Anthozoa</taxon>
        <taxon>Hexacorallia</taxon>
        <taxon>Scleractinia</taxon>
        <taxon>Caryophylliina</taxon>
        <taxon>Caryophylliidae</taxon>
        <taxon>Desmophyllum</taxon>
    </lineage>
</organism>
<dbReference type="EMBL" id="MU827303">
    <property type="protein sequence ID" value="KAJ7365288.1"/>
    <property type="molecule type" value="Genomic_DNA"/>
</dbReference>
<evidence type="ECO:0000256" key="1">
    <source>
        <dbReference type="SAM" id="MobiDB-lite"/>
    </source>
</evidence>
<dbReference type="AlphaFoldDB" id="A0A9W9YUX3"/>
<evidence type="ECO:0000313" key="4">
    <source>
        <dbReference type="Proteomes" id="UP001163046"/>
    </source>
</evidence>
<feature type="region of interest" description="Disordered" evidence="1">
    <location>
        <begin position="60"/>
        <end position="103"/>
    </location>
</feature>
<protein>
    <submittedName>
        <fullName evidence="3">Uncharacterized protein</fullName>
    </submittedName>
</protein>
<evidence type="ECO:0000256" key="2">
    <source>
        <dbReference type="SAM" id="Phobius"/>
    </source>
</evidence>